<accession>A0A7W5GGG2</accession>
<name>A0A7W5GGG2_9MICO</name>
<dbReference type="AlphaFoldDB" id="A0A7W5GGG2"/>
<dbReference type="Proteomes" id="UP000543579">
    <property type="component" value="Unassembled WGS sequence"/>
</dbReference>
<comment type="caution">
    <text evidence="1">The sequence shown here is derived from an EMBL/GenBank/DDBJ whole genome shotgun (WGS) entry which is preliminary data.</text>
</comment>
<proteinExistence type="predicted"/>
<reference evidence="1 2" key="1">
    <citation type="submission" date="2020-08" db="EMBL/GenBank/DDBJ databases">
        <title>Genomic Encyclopedia of Type Strains, Phase III (KMG-III): the genomes of soil and plant-associated and newly described type strains.</title>
        <authorList>
            <person name="Whitman W."/>
        </authorList>
    </citation>
    <scope>NUCLEOTIDE SEQUENCE [LARGE SCALE GENOMIC DNA]</scope>
    <source>
        <strain evidence="1 2">CECT 8356</strain>
    </source>
</reference>
<evidence type="ECO:0000313" key="1">
    <source>
        <dbReference type="EMBL" id="MBB3158217.1"/>
    </source>
</evidence>
<organism evidence="1 2">
    <name type="scientific">Microbacterium proteolyticum</name>
    <dbReference type="NCBI Taxonomy" id="1572644"/>
    <lineage>
        <taxon>Bacteria</taxon>
        <taxon>Bacillati</taxon>
        <taxon>Actinomycetota</taxon>
        <taxon>Actinomycetes</taxon>
        <taxon>Micrococcales</taxon>
        <taxon>Microbacteriaceae</taxon>
        <taxon>Microbacterium</taxon>
    </lineage>
</organism>
<dbReference type="GO" id="GO:0004527">
    <property type="term" value="F:exonuclease activity"/>
    <property type="evidence" value="ECO:0007669"/>
    <property type="project" value="UniProtKB-KW"/>
</dbReference>
<keyword evidence="1" id="KW-0378">Hydrolase</keyword>
<keyword evidence="1" id="KW-0269">Exonuclease</keyword>
<keyword evidence="1" id="KW-0540">Nuclease</keyword>
<gene>
    <name evidence="1" type="ORF">FHS07_001913</name>
</gene>
<dbReference type="EMBL" id="JACHXY010000002">
    <property type="protein sequence ID" value="MBB3158217.1"/>
    <property type="molecule type" value="Genomic_DNA"/>
</dbReference>
<evidence type="ECO:0000313" key="2">
    <source>
        <dbReference type="Proteomes" id="UP000543579"/>
    </source>
</evidence>
<sequence length="103" mass="11651">MSPAKSGDEWGWPVDRRAALREAGPTLAAAMRERPGSETDRVQQEFHRALNRAASRTQQAARERHLAAVADADRFIAEMQEKERGRLAKWAAGLRDRNERRTA</sequence>
<protein>
    <submittedName>
        <fullName evidence="1">Exonuclease VII large subunit</fullName>
    </submittedName>
</protein>